<sequence>AQPTQPSSPPQEKPTTTFTSNISLLNTLPETYTTLSHKVAALEQDKVAQALEILNLKKRVKKLENQRRSKSSSLKRLRKMQDDLDAELQERLEKKDEVNATAKEVNVAEPKVFDDEDVTMTMAQTLIKMKAKKARLLDEQMAKRLHNEEVETHTH</sequence>
<keyword evidence="1" id="KW-0175">Coiled coil</keyword>
<dbReference type="AlphaFoldDB" id="A0A699V3L5"/>
<organism evidence="3">
    <name type="scientific">Tanacetum cinerariifolium</name>
    <name type="common">Dalmatian daisy</name>
    <name type="synonym">Chrysanthemum cinerariifolium</name>
    <dbReference type="NCBI Taxonomy" id="118510"/>
    <lineage>
        <taxon>Eukaryota</taxon>
        <taxon>Viridiplantae</taxon>
        <taxon>Streptophyta</taxon>
        <taxon>Embryophyta</taxon>
        <taxon>Tracheophyta</taxon>
        <taxon>Spermatophyta</taxon>
        <taxon>Magnoliopsida</taxon>
        <taxon>eudicotyledons</taxon>
        <taxon>Gunneridae</taxon>
        <taxon>Pentapetalae</taxon>
        <taxon>asterids</taxon>
        <taxon>campanulids</taxon>
        <taxon>Asterales</taxon>
        <taxon>Asteraceae</taxon>
        <taxon>Asteroideae</taxon>
        <taxon>Anthemideae</taxon>
        <taxon>Anthemidinae</taxon>
        <taxon>Tanacetum</taxon>
    </lineage>
</organism>
<feature type="region of interest" description="Disordered" evidence="2">
    <location>
        <begin position="1"/>
        <end position="21"/>
    </location>
</feature>
<proteinExistence type="predicted"/>
<accession>A0A699V3L5</accession>
<dbReference type="Gene3D" id="6.10.280.220">
    <property type="match status" value="1"/>
</dbReference>
<protein>
    <submittedName>
        <fullName evidence="3">Uncharacterized protein</fullName>
    </submittedName>
</protein>
<evidence type="ECO:0000256" key="2">
    <source>
        <dbReference type="SAM" id="MobiDB-lite"/>
    </source>
</evidence>
<name>A0A699V3L5_TANCI</name>
<feature type="coiled-coil region" evidence="1">
    <location>
        <begin position="46"/>
        <end position="97"/>
    </location>
</feature>
<feature type="compositionally biased region" description="Pro residues" evidence="2">
    <location>
        <begin position="1"/>
        <end position="12"/>
    </location>
</feature>
<feature type="non-terminal residue" evidence="3">
    <location>
        <position position="155"/>
    </location>
</feature>
<feature type="non-terminal residue" evidence="3">
    <location>
        <position position="1"/>
    </location>
</feature>
<gene>
    <name evidence="3" type="ORF">Tci_900622</name>
</gene>
<evidence type="ECO:0000256" key="1">
    <source>
        <dbReference type="SAM" id="Coils"/>
    </source>
</evidence>
<reference evidence="3" key="1">
    <citation type="journal article" date="2019" name="Sci. Rep.">
        <title>Draft genome of Tanacetum cinerariifolium, the natural source of mosquito coil.</title>
        <authorList>
            <person name="Yamashiro T."/>
            <person name="Shiraishi A."/>
            <person name="Satake H."/>
            <person name="Nakayama K."/>
        </authorList>
    </citation>
    <scope>NUCLEOTIDE SEQUENCE</scope>
</reference>
<dbReference type="EMBL" id="BKCJ011387460">
    <property type="protein sequence ID" value="GFD28653.1"/>
    <property type="molecule type" value="Genomic_DNA"/>
</dbReference>
<comment type="caution">
    <text evidence="3">The sequence shown here is derived from an EMBL/GenBank/DDBJ whole genome shotgun (WGS) entry which is preliminary data.</text>
</comment>
<evidence type="ECO:0000313" key="3">
    <source>
        <dbReference type="EMBL" id="GFD28653.1"/>
    </source>
</evidence>